<reference evidence="1" key="1">
    <citation type="submission" date="2018-02" db="EMBL/GenBank/DDBJ databases">
        <title>Rhizophora mucronata_Transcriptome.</title>
        <authorList>
            <person name="Meera S.P."/>
            <person name="Sreeshan A."/>
            <person name="Augustine A."/>
        </authorList>
    </citation>
    <scope>NUCLEOTIDE SEQUENCE</scope>
    <source>
        <tissue evidence="1">Leaf</tissue>
    </source>
</reference>
<dbReference type="EMBL" id="GGEC01041078">
    <property type="protein sequence ID" value="MBX21562.1"/>
    <property type="molecule type" value="Transcribed_RNA"/>
</dbReference>
<protein>
    <submittedName>
        <fullName evidence="1">Phosphoglucomutase isoform X2</fullName>
    </submittedName>
</protein>
<name>A0A2P2LUB3_RHIMU</name>
<evidence type="ECO:0000313" key="1">
    <source>
        <dbReference type="EMBL" id="MBX21562.1"/>
    </source>
</evidence>
<sequence length="138" mass="15797">MNSVSPSEVTLSVTIVVPGCSSRTMADINAIRRLRFNSQPVESTVNVSIKNNAQIRLVVQDSLSDCLHCCLVLWVWNMIWKPTIWFQELTARSISPQRLKNFFSKKSSCSISCINQNMESLQWFFYVPCSCLDCFHKI</sequence>
<organism evidence="1">
    <name type="scientific">Rhizophora mucronata</name>
    <name type="common">Asiatic mangrove</name>
    <dbReference type="NCBI Taxonomy" id="61149"/>
    <lineage>
        <taxon>Eukaryota</taxon>
        <taxon>Viridiplantae</taxon>
        <taxon>Streptophyta</taxon>
        <taxon>Embryophyta</taxon>
        <taxon>Tracheophyta</taxon>
        <taxon>Spermatophyta</taxon>
        <taxon>Magnoliopsida</taxon>
        <taxon>eudicotyledons</taxon>
        <taxon>Gunneridae</taxon>
        <taxon>Pentapetalae</taxon>
        <taxon>rosids</taxon>
        <taxon>fabids</taxon>
        <taxon>Malpighiales</taxon>
        <taxon>Rhizophoraceae</taxon>
        <taxon>Rhizophora</taxon>
    </lineage>
</organism>
<proteinExistence type="predicted"/>
<accession>A0A2P2LUB3</accession>
<dbReference type="AlphaFoldDB" id="A0A2P2LUB3"/>